<accession>A0A1Y6IXR9</accession>
<dbReference type="Gene3D" id="2.60.120.10">
    <property type="entry name" value="Jelly Rolls"/>
    <property type="match status" value="1"/>
</dbReference>
<evidence type="ECO:0000313" key="2">
    <source>
        <dbReference type="EMBL" id="MDW6004545.1"/>
    </source>
</evidence>
<dbReference type="CDD" id="cd00038">
    <property type="entry name" value="CAP_ED"/>
    <property type="match status" value="1"/>
</dbReference>
<dbReference type="AlphaFoldDB" id="A0A1Y6IXR9"/>
<reference evidence="2 5" key="2">
    <citation type="submission" date="2023-11" db="EMBL/GenBank/DDBJ databases">
        <title>Plant-associative lifestyle of Vibrio porteresiae and its evolutionary dynamics.</title>
        <authorList>
            <person name="Rameshkumar N."/>
            <person name="Kirti K."/>
        </authorList>
    </citation>
    <scope>NUCLEOTIDE SEQUENCE [LARGE SCALE GENOMIC DNA]</scope>
    <source>
        <strain evidence="2 5">MSSRF38</strain>
    </source>
</reference>
<evidence type="ECO:0000313" key="3">
    <source>
        <dbReference type="EMBL" id="SMS00833.1"/>
    </source>
</evidence>
<dbReference type="EMBL" id="FXXI01000003">
    <property type="protein sequence ID" value="SMS00833.1"/>
    <property type="molecule type" value="Genomic_DNA"/>
</dbReference>
<dbReference type="Proteomes" id="UP001283366">
    <property type="component" value="Unassembled WGS sequence"/>
</dbReference>
<dbReference type="InterPro" id="IPR000595">
    <property type="entry name" value="cNMP-bd_dom"/>
</dbReference>
<dbReference type="InterPro" id="IPR018490">
    <property type="entry name" value="cNMP-bd_dom_sf"/>
</dbReference>
<evidence type="ECO:0000313" key="5">
    <source>
        <dbReference type="Proteomes" id="UP001283366"/>
    </source>
</evidence>
<dbReference type="SUPFAM" id="SSF51206">
    <property type="entry name" value="cAMP-binding domain-like"/>
    <property type="match status" value="1"/>
</dbReference>
<keyword evidence="5" id="KW-1185">Reference proteome</keyword>
<protein>
    <submittedName>
        <fullName evidence="2">Crp/Fnr family transcriptional regulator</fullName>
    </submittedName>
    <submittedName>
        <fullName evidence="3">Transcriptional activator protein Anr</fullName>
    </submittedName>
</protein>
<dbReference type="OrthoDB" id="9798104at2"/>
<dbReference type="Proteomes" id="UP000196125">
    <property type="component" value="Unassembled WGS sequence"/>
</dbReference>
<dbReference type="InterPro" id="IPR014710">
    <property type="entry name" value="RmlC-like_jellyroll"/>
</dbReference>
<evidence type="ECO:0000259" key="1">
    <source>
        <dbReference type="PROSITE" id="PS50042"/>
    </source>
</evidence>
<dbReference type="PROSITE" id="PS50042">
    <property type="entry name" value="CNMP_BINDING_3"/>
    <property type="match status" value="1"/>
</dbReference>
<dbReference type="SMART" id="SM00100">
    <property type="entry name" value="cNMP"/>
    <property type="match status" value="1"/>
</dbReference>
<dbReference type="RefSeq" id="WP_087480888.1">
    <property type="nucleotide sequence ID" value="NZ_AP024884.1"/>
</dbReference>
<organism evidence="3 4">
    <name type="scientific">Vibrio mangrovi</name>
    <dbReference type="NCBI Taxonomy" id="474394"/>
    <lineage>
        <taxon>Bacteria</taxon>
        <taxon>Pseudomonadati</taxon>
        <taxon>Pseudomonadota</taxon>
        <taxon>Gammaproteobacteria</taxon>
        <taxon>Vibrionales</taxon>
        <taxon>Vibrionaceae</taxon>
        <taxon>Vibrio</taxon>
    </lineage>
</organism>
<evidence type="ECO:0000313" key="4">
    <source>
        <dbReference type="Proteomes" id="UP000196125"/>
    </source>
</evidence>
<name>A0A1Y6IXR9_9VIBR</name>
<dbReference type="EMBL" id="JAWRCO010000002">
    <property type="protein sequence ID" value="MDW6004545.1"/>
    <property type="molecule type" value="Genomic_DNA"/>
</dbReference>
<dbReference type="Pfam" id="PF00027">
    <property type="entry name" value="cNMP_binding"/>
    <property type="match status" value="1"/>
</dbReference>
<reference evidence="3 4" key="1">
    <citation type="submission" date="2017-05" db="EMBL/GenBank/DDBJ databases">
        <authorList>
            <person name="Song R."/>
            <person name="Chenine A.L."/>
            <person name="Ruprecht R.M."/>
        </authorList>
    </citation>
    <scope>NUCLEOTIDE SEQUENCE [LARGE SCALE GENOMIC DNA]</scope>
    <source>
        <strain evidence="3 4">CECT 7927</strain>
    </source>
</reference>
<sequence>MDRQHLKHQLAQFFEQYHPDINWSLFTLHFEIHALKKGDCLFRQGEHSDRMYFLSSGLVRYYSISESGKEYTQTFAKAPRVVGSTRAMVFEQPTLFTIEALDDSVAISFPWKPFYAQMSQDLAFMQAYARFLETIFIHKEVRESSMVKHSATQRYLDFCRDFPELKGTLPKQQIASYIGITPVALSRIRAQIIRCL</sequence>
<feature type="domain" description="Cyclic nucleotide-binding" evidence="1">
    <location>
        <begin position="13"/>
        <end position="114"/>
    </location>
</feature>
<gene>
    <name evidence="3" type="primary">anr</name>
    <name evidence="2" type="ORF">SBX37_16940</name>
    <name evidence="3" type="ORF">VIM7927_02104</name>
</gene>
<proteinExistence type="predicted"/>